<dbReference type="AlphaFoldDB" id="A0A2S2Q4V4"/>
<dbReference type="InterPro" id="IPR012337">
    <property type="entry name" value="RNaseH-like_sf"/>
</dbReference>
<gene>
    <name evidence="1" type="ORF">g.41397</name>
</gene>
<dbReference type="PANTHER" id="PTHR45749">
    <property type="match status" value="1"/>
</dbReference>
<proteinExistence type="predicted"/>
<dbReference type="PANTHER" id="PTHR45749:SF23">
    <property type="entry name" value="ZINC FINGER MYM-TYPE PROTEIN 1-LIKE"/>
    <property type="match status" value="1"/>
</dbReference>
<evidence type="ECO:0008006" key="2">
    <source>
        <dbReference type="Google" id="ProtNLM"/>
    </source>
</evidence>
<evidence type="ECO:0000313" key="1">
    <source>
        <dbReference type="EMBL" id="MBY72783.1"/>
    </source>
</evidence>
<organism evidence="1">
    <name type="scientific">Sipha flava</name>
    <name type="common">yellow sugarcane aphid</name>
    <dbReference type="NCBI Taxonomy" id="143950"/>
    <lineage>
        <taxon>Eukaryota</taxon>
        <taxon>Metazoa</taxon>
        <taxon>Ecdysozoa</taxon>
        <taxon>Arthropoda</taxon>
        <taxon>Hexapoda</taxon>
        <taxon>Insecta</taxon>
        <taxon>Pterygota</taxon>
        <taxon>Neoptera</taxon>
        <taxon>Paraneoptera</taxon>
        <taxon>Hemiptera</taxon>
        <taxon>Sternorrhyncha</taxon>
        <taxon>Aphidomorpha</taxon>
        <taxon>Aphidoidea</taxon>
        <taxon>Aphididae</taxon>
        <taxon>Sipha</taxon>
    </lineage>
</organism>
<sequence>MSVCYNGLQARIININSLEFYIPCAAHSLNLVGTHAVECCNEAATFFGLMQNVYVFFSSISHKWDILNNMGSKSRTLKALSNTKWSSRDFACLSLNENWSAVVATLTYIMDDHTENNITRNEAKGLINKMSSLETTIMSVVWGFLLSRLNTTSKKLQNVDIDCLDVLQLYDSLIRLIKHTCENFDDYETEALAKITK</sequence>
<dbReference type="EMBL" id="GGMS01003580">
    <property type="protein sequence ID" value="MBY72783.1"/>
    <property type="molecule type" value="Transcribed_RNA"/>
</dbReference>
<dbReference type="SUPFAM" id="SSF53098">
    <property type="entry name" value="Ribonuclease H-like"/>
    <property type="match status" value="1"/>
</dbReference>
<dbReference type="OrthoDB" id="6591675at2759"/>
<accession>A0A2S2Q4V4</accession>
<name>A0A2S2Q4V4_9HEMI</name>
<reference evidence="1" key="1">
    <citation type="submission" date="2018-04" db="EMBL/GenBank/DDBJ databases">
        <title>Transcriptome assembly of Sipha flava.</title>
        <authorList>
            <person name="Scully E.D."/>
            <person name="Geib S.M."/>
            <person name="Palmer N.A."/>
            <person name="Koch K."/>
            <person name="Bradshaw J."/>
            <person name="Heng-Moss T."/>
            <person name="Sarath G."/>
        </authorList>
    </citation>
    <scope>NUCLEOTIDE SEQUENCE</scope>
</reference>
<protein>
    <recommendedName>
        <fullName evidence="2">Zinc finger MYM-type protein 1</fullName>
    </recommendedName>
</protein>